<dbReference type="InterPro" id="IPR035985">
    <property type="entry name" value="Ubiquitin-activating_enz"/>
</dbReference>
<dbReference type="PANTHER" id="PTHR10953:SF102">
    <property type="entry name" value="ADENYLYLTRANSFERASE AND SULFURTRANSFERASE MOCS3"/>
    <property type="match status" value="1"/>
</dbReference>
<name>A0AB39P468_9ACTN</name>
<reference evidence="2" key="1">
    <citation type="submission" date="2024-07" db="EMBL/GenBank/DDBJ databases">
        <authorList>
            <person name="Yu S.T."/>
        </authorList>
    </citation>
    <scope>NUCLEOTIDE SEQUENCE</scope>
    <source>
        <strain evidence="2">R21</strain>
    </source>
</reference>
<dbReference type="RefSeq" id="WP_369232444.1">
    <property type="nucleotide sequence ID" value="NZ_CP163435.1"/>
</dbReference>
<sequence length="370" mass="39398">MTVHAMDIARDRFGRQRLIPGWSQERLEAATVVVAGVGALGNEVAKNLALAGLGRLILCDPDTVESSNLSRTVLVSDDDVGRPKAEAAARALRRLNPGIRVEPRTADLATGVGLGELADADVVLGCLDSRRSRLRLLGRCALVDAVLIDGGTQPWGGEVRLRQRNDEPCYGCSLSAAERAVGDQPWSCRDLVAAAPAASSIASTALIASWMTLAALRALFADPPAYTLLRVDALTGLSGPVSVRRDPGCPHHRPLEGPVRALPVSCRATVAELLARLDPDDDPLTWSEFIVPGPCPACGHYPEIGRTSAAQTDIDTPSCPNCGVLVRPRFSQRLRVADPGTRLSALGVAPEDILAVRRPEGGYAWRRLEK</sequence>
<keyword evidence="2" id="KW-0548">Nucleotidyltransferase</keyword>
<dbReference type="InterPro" id="IPR000594">
    <property type="entry name" value="ThiF_NAD_FAD-bd"/>
</dbReference>
<gene>
    <name evidence="2" type="ORF">AB5J56_10875</name>
</gene>
<proteinExistence type="predicted"/>
<dbReference type="Pfam" id="PF00899">
    <property type="entry name" value="ThiF"/>
    <property type="match status" value="1"/>
</dbReference>
<feature type="domain" description="THIF-type NAD/FAD binding fold" evidence="1">
    <location>
        <begin position="20"/>
        <end position="250"/>
    </location>
</feature>
<evidence type="ECO:0000259" key="1">
    <source>
        <dbReference type="Pfam" id="PF00899"/>
    </source>
</evidence>
<dbReference type="InterPro" id="IPR045886">
    <property type="entry name" value="ThiF/MoeB/HesA"/>
</dbReference>
<dbReference type="GO" id="GO:0008641">
    <property type="term" value="F:ubiquitin-like modifier activating enzyme activity"/>
    <property type="evidence" value="ECO:0007669"/>
    <property type="project" value="InterPro"/>
</dbReference>
<dbReference type="SUPFAM" id="SSF69572">
    <property type="entry name" value="Activating enzymes of the ubiquitin-like proteins"/>
    <property type="match status" value="1"/>
</dbReference>
<dbReference type="GO" id="GO:0005737">
    <property type="term" value="C:cytoplasm"/>
    <property type="evidence" value="ECO:0007669"/>
    <property type="project" value="TreeGrafter"/>
</dbReference>
<protein>
    <submittedName>
        <fullName evidence="2">ThiF family adenylyltransferase</fullName>
    </submittedName>
</protein>
<organism evidence="2">
    <name type="scientific">Streptomyces sp. R21</name>
    <dbReference type="NCBI Taxonomy" id="3238627"/>
    <lineage>
        <taxon>Bacteria</taxon>
        <taxon>Bacillati</taxon>
        <taxon>Actinomycetota</taxon>
        <taxon>Actinomycetes</taxon>
        <taxon>Kitasatosporales</taxon>
        <taxon>Streptomycetaceae</taxon>
        <taxon>Streptomyces</taxon>
    </lineage>
</organism>
<dbReference type="PANTHER" id="PTHR10953">
    <property type="entry name" value="UBIQUITIN-ACTIVATING ENZYME E1"/>
    <property type="match status" value="1"/>
</dbReference>
<evidence type="ECO:0000313" key="2">
    <source>
        <dbReference type="EMBL" id="XDQ25154.1"/>
    </source>
</evidence>
<accession>A0AB39P468</accession>
<dbReference type="EMBL" id="CP163435">
    <property type="protein sequence ID" value="XDQ25154.1"/>
    <property type="molecule type" value="Genomic_DNA"/>
</dbReference>
<dbReference type="GO" id="GO:0016779">
    <property type="term" value="F:nucleotidyltransferase activity"/>
    <property type="evidence" value="ECO:0007669"/>
    <property type="project" value="UniProtKB-KW"/>
</dbReference>
<dbReference type="GO" id="GO:0004792">
    <property type="term" value="F:thiosulfate-cyanide sulfurtransferase activity"/>
    <property type="evidence" value="ECO:0007669"/>
    <property type="project" value="TreeGrafter"/>
</dbReference>
<dbReference type="Gene3D" id="3.40.50.720">
    <property type="entry name" value="NAD(P)-binding Rossmann-like Domain"/>
    <property type="match status" value="1"/>
</dbReference>
<dbReference type="AlphaFoldDB" id="A0AB39P468"/>
<keyword evidence="2" id="KW-0808">Transferase</keyword>
<dbReference type="GO" id="GO:0032446">
    <property type="term" value="P:protein modification by small protein conjugation"/>
    <property type="evidence" value="ECO:0007669"/>
    <property type="project" value="TreeGrafter"/>
</dbReference>